<dbReference type="OrthoDB" id="931936at2"/>
<sequence length="379" mass="43119">MSDTLNIGDFLQPVNRYMLSEDEGYKDGQIGKKIVVYEDEEIPDLRSADIVLLGCNEVRGNHLQPGISGPDAIRRQFYALYQWHSDVNLVDIGNIILGSGLQDTYAALKTVLAELTGAGKTVVILGGSHDLTLAQYHSYTSKNQIIEATCVDSLIDLSMESRNRSENFLMEMLTGEPNFIKHYNHIGFQSYYVHPHILETMDKLRFDCFRVGHVKEHIEEMEPVIRSSQLFSFDIAAIANAYAPANHITPNGLTGEEACVLMQYAGLSANVSTIGIYGYAPNLDKNQLTAKQISHMLWYVVDGYYRGQREAKMEEKDSFNEFNIVFSEIETVFLQSKKTGRWWMQMPDKKFIACSYKDYLLASNNEIPERWFRAQERGM</sequence>
<dbReference type="PANTHER" id="PTHR11358">
    <property type="entry name" value="ARGINASE/AGMATINASE"/>
    <property type="match status" value="1"/>
</dbReference>
<organism evidence="4 5">
    <name type="scientific">Niastella yeongjuensis</name>
    <dbReference type="NCBI Taxonomy" id="354355"/>
    <lineage>
        <taxon>Bacteria</taxon>
        <taxon>Pseudomonadati</taxon>
        <taxon>Bacteroidota</taxon>
        <taxon>Chitinophagia</taxon>
        <taxon>Chitinophagales</taxon>
        <taxon>Chitinophagaceae</taxon>
        <taxon>Niastella</taxon>
    </lineage>
</organism>
<dbReference type="SUPFAM" id="SSF52768">
    <property type="entry name" value="Arginase/deacetylase"/>
    <property type="match status" value="1"/>
</dbReference>
<comment type="caution">
    <text evidence="4">The sequence shown here is derived from an EMBL/GenBank/DDBJ whole genome shotgun (WGS) entry which is preliminary data.</text>
</comment>
<dbReference type="STRING" id="354355.SAMN05660816_00456"/>
<dbReference type="GO" id="GO:0008783">
    <property type="term" value="F:agmatinase activity"/>
    <property type="evidence" value="ECO:0007669"/>
    <property type="project" value="TreeGrafter"/>
</dbReference>
<dbReference type="RefSeq" id="WP_081199051.1">
    <property type="nucleotide sequence ID" value="NZ_FOCZ01000001.1"/>
</dbReference>
<dbReference type="InterPro" id="IPR006035">
    <property type="entry name" value="Ureohydrolase"/>
</dbReference>
<evidence type="ECO:0000313" key="4">
    <source>
        <dbReference type="EMBL" id="OQP50717.1"/>
    </source>
</evidence>
<dbReference type="PROSITE" id="PS51409">
    <property type="entry name" value="ARGINASE_2"/>
    <property type="match status" value="1"/>
</dbReference>
<dbReference type="GO" id="GO:0033389">
    <property type="term" value="P:putrescine biosynthetic process from arginine, via agmatine"/>
    <property type="evidence" value="ECO:0007669"/>
    <property type="project" value="TreeGrafter"/>
</dbReference>
<accession>A0A1V9EX70</accession>
<dbReference type="Gene3D" id="3.40.800.10">
    <property type="entry name" value="Ureohydrolase domain"/>
    <property type="match status" value="1"/>
</dbReference>
<gene>
    <name evidence="4" type="ORF">A4H97_02440</name>
</gene>
<dbReference type="GO" id="GO:0046872">
    <property type="term" value="F:metal ion binding"/>
    <property type="evidence" value="ECO:0007669"/>
    <property type="project" value="UniProtKB-KW"/>
</dbReference>
<evidence type="ECO:0000256" key="1">
    <source>
        <dbReference type="ARBA" id="ARBA00022723"/>
    </source>
</evidence>
<dbReference type="Pfam" id="PF00491">
    <property type="entry name" value="Arginase"/>
    <property type="match status" value="1"/>
</dbReference>
<keyword evidence="2" id="KW-0378">Hydrolase</keyword>
<reference evidence="5" key="1">
    <citation type="submission" date="2016-04" db="EMBL/GenBank/DDBJ databases">
        <authorList>
            <person name="Chen L."/>
            <person name="Zhuang W."/>
            <person name="Wang G."/>
        </authorList>
    </citation>
    <scope>NUCLEOTIDE SEQUENCE [LARGE SCALE GENOMIC DNA]</scope>
    <source>
        <strain evidence="5">17621</strain>
    </source>
</reference>
<dbReference type="EMBL" id="LVXG01000012">
    <property type="protein sequence ID" value="OQP50717.1"/>
    <property type="molecule type" value="Genomic_DNA"/>
</dbReference>
<comment type="similarity">
    <text evidence="3">Belongs to the arginase family.</text>
</comment>
<proteinExistence type="inferred from homology"/>
<evidence type="ECO:0000256" key="3">
    <source>
        <dbReference type="PROSITE-ProRule" id="PRU00742"/>
    </source>
</evidence>
<keyword evidence="5" id="KW-1185">Reference proteome</keyword>
<evidence type="ECO:0000256" key="2">
    <source>
        <dbReference type="ARBA" id="ARBA00022801"/>
    </source>
</evidence>
<dbReference type="PANTHER" id="PTHR11358:SF26">
    <property type="entry name" value="GUANIDINO ACID HYDROLASE, MITOCHONDRIAL"/>
    <property type="match status" value="1"/>
</dbReference>
<keyword evidence="1" id="KW-0479">Metal-binding</keyword>
<protein>
    <submittedName>
        <fullName evidence="4">Arginase</fullName>
    </submittedName>
</protein>
<name>A0A1V9EX70_9BACT</name>
<evidence type="ECO:0000313" key="5">
    <source>
        <dbReference type="Proteomes" id="UP000192610"/>
    </source>
</evidence>
<dbReference type="InterPro" id="IPR023696">
    <property type="entry name" value="Ureohydrolase_dom_sf"/>
</dbReference>
<dbReference type="AlphaFoldDB" id="A0A1V9EX70"/>
<dbReference type="Proteomes" id="UP000192610">
    <property type="component" value="Unassembled WGS sequence"/>
</dbReference>